<dbReference type="GO" id="GO:0005654">
    <property type="term" value="C:nucleoplasm"/>
    <property type="evidence" value="ECO:0007669"/>
    <property type="project" value="TreeGrafter"/>
</dbReference>
<sequence>MAVLSWCSTVLSRSTLKIIFNGKRYLRDSRVTIAPYLLNRTKPPEDILNNLTSEDAARLDLIRAEHNMFIASGKAVPPSLSAGDYLELLCCPSVSARNRYYLFRFKVFQRREAKRLEQLSKATTKPTTELTQKNQILRMIRSHPIRAHQDDWVVAELRTADESAQTLVFDCSHENEMRLVDQKNLAKQLAMAFSRNREMRPFPFHFMFTSLSPGTNQYHFFEQAFGVHESMSKYKSLDDCPFTVKSEHFTKVVSGRRVVYLSPNAPRAFDSGEFDHDAVYVVGGIVDKAIRRPVTHAWARRS</sequence>
<evidence type="ECO:0000256" key="3">
    <source>
        <dbReference type="ARBA" id="ARBA00022691"/>
    </source>
</evidence>
<evidence type="ECO:0000256" key="1">
    <source>
        <dbReference type="ARBA" id="ARBA00022603"/>
    </source>
</evidence>
<dbReference type="WBParaSite" id="MCU_011856-RB">
    <property type="protein sequence ID" value="MCU_011856-RB"/>
    <property type="gene ID" value="MCU_011856"/>
</dbReference>
<dbReference type="GO" id="GO:0008168">
    <property type="term" value="F:methyltransferase activity"/>
    <property type="evidence" value="ECO:0007669"/>
    <property type="project" value="UniProtKB-KW"/>
</dbReference>
<dbReference type="InterPro" id="IPR007356">
    <property type="entry name" value="tRNA_m1G_MeTrfase_euk"/>
</dbReference>
<evidence type="ECO:0000313" key="5">
    <source>
        <dbReference type="WBParaSite" id="MCU_011856-RB"/>
    </source>
</evidence>
<accession>A0A5K3FYL6</accession>
<dbReference type="GO" id="GO:0032259">
    <property type="term" value="P:methylation"/>
    <property type="evidence" value="ECO:0007669"/>
    <property type="project" value="UniProtKB-KW"/>
</dbReference>
<dbReference type="GO" id="GO:0097745">
    <property type="term" value="P:mitochondrial tRNA 5'-end processing"/>
    <property type="evidence" value="ECO:0007669"/>
    <property type="project" value="TreeGrafter"/>
</dbReference>
<keyword evidence="1" id="KW-0489">Methyltransferase</keyword>
<keyword evidence="3" id="KW-0949">S-adenosyl-L-methionine</keyword>
<evidence type="ECO:0000256" key="2">
    <source>
        <dbReference type="ARBA" id="ARBA00022679"/>
    </source>
</evidence>
<dbReference type="GO" id="GO:0000049">
    <property type="term" value="F:tRNA binding"/>
    <property type="evidence" value="ECO:0007669"/>
    <property type="project" value="TreeGrafter"/>
</dbReference>
<dbReference type="AlphaFoldDB" id="A0A5K3FYL6"/>
<keyword evidence="2" id="KW-0808">Transferase</keyword>
<dbReference type="InterPro" id="IPR028564">
    <property type="entry name" value="MT_TRM10-typ"/>
</dbReference>
<protein>
    <submittedName>
        <fullName evidence="5">SAM-dependent MTase TRM10-type domain-containing protein</fullName>
    </submittedName>
</protein>
<dbReference type="PANTHER" id="PTHR13563">
    <property type="entry name" value="TRNA (GUANINE-9-) METHYLTRANSFERASE"/>
    <property type="match status" value="1"/>
</dbReference>
<dbReference type="PROSITE" id="PS51675">
    <property type="entry name" value="SAM_MT_TRM10"/>
    <property type="match status" value="1"/>
</dbReference>
<reference evidence="5" key="1">
    <citation type="submission" date="2019-11" db="UniProtKB">
        <authorList>
            <consortium name="WormBaseParasite"/>
        </authorList>
    </citation>
    <scope>IDENTIFICATION</scope>
</reference>
<dbReference type="InterPro" id="IPR038459">
    <property type="entry name" value="MT_TRM10-typ_sf"/>
</dbReference>
<feature type="domain" description="SAM-dependent MTase TRM10-type" evidence="4">
    <location>
        <begin position="153"/>
        <end position="302"/>
    </location>
</feature>
<evidence type="ECO:0000259" key="4">
    <source>
        <dbReference type="PROSITE" id="PS51675"/>
    </source>
</evidence>
<proteinExistence type="predicted"/>
<dbReference type="GO" id="GO:0070131">
    <property type="term" value="P:positive regulation of mitochondrial translation"/>
    <property type="evidence" value="ECO:0007669"/>
    <property type="project" value="TreeGrafter"/>
</dbReference>
<dbReference type="PANTHER" id="PTHR13563:SF5">
    <property type="entry name" value="TRNA METHYLTRANSFERASE 10 HOMOLOG C"/>
    <property type="match status" value="1"/>
</dbReference>
<dbReference type="Gene3D" id="3.40.1280.30">
    <property type="match status" value="1"/>
</dbReference>
<name>A0A5K3FYL6_MESCO</name>
<dbReference type="GO" id="GO:0005739">
    <property type="term" value="C:mitochondrion"/>
    <property type="evidence" value="ECO:0007669"/>
    <property type="project" value="TreeGrafter"/>
</dbReference>
<organism evidence="5">
    <name type="scientific">Mesocestoides corti</name>
    <name type="common">Flatworm</name>
    <dbReference type="NCBI Taxonomy" id="53468"/>
    <lineage>
        <taxon>Eukaryota</taxon>
        <taxon>Metazoa</taxon>
        <taxon>Spiralia</taxon>
        <taxon>Lophotrochozoa</taxon>
        <taxon>Platyhelminthes</taxon>
        <taxon>Cestoda</taxon>
        <taxon>Eucestoda</taxon>
        <taxon>Cyclophyllidea</taxon>
        <taxon>Mesocestoididae</taxon>
        <taxon>Mesocestoides</taxon>
    </lineage>
</organism>